<keyword evidence="6" id="KW-1133">Transmembrane helix</keyword>
<evidence type="ECO:0000313" key="9">
    <source>
        <dbReference type="Proteomes" id="UP001487740"/>
    </source>
</evidence>
<feature type="transmembrane region" description="Helical" evidence="6">
    <location>
        <begin position="28"/>
        <end position="51"/>
    </location>
</feature>
<dbReference type="PANTHER" id="PTHR13343">
    <property type="entry name" value="CREG1 PROTEIN"/>
    <property type="match status" value="1"/>
</dbReference>
<reference evidence="8 9" key="1">
    <citation type="submission" date="2023-03" db="EMBL/GenBank/DDBJ databases">
        <title>High-quality genome of Scylla paramamosain provides insights in environmental adaptation.</title>
        <authorList>
            <person name="Zhang L."/>
        </authorList>
    </citation>
    <scope>NUCLEOTIDE SEQUENCE [LARGE SCALE GENOMIC DNA]</scope>
    <source>
        <strain evidence="8">LZ_2023a</strain>
        <tissue evidence="8">Muscle</tissue>
    </source>
</reference>
<accession>A0AAW0UWT1</accession>
<dbReference type="PANTHER" id="PTHR13343:SF17">
    <property type="entry name" value="CELLULAR REPRESSOR OF E1A-STIMULATED GENES, ISOFORM A"/>
    <property type="match status" value="1"/>
</dbReference>
<evidence type="ECO:0000256" key="1">
    <source>
        <dbReference type="ARBA" id="ARBA00004613"/>
    </source>
</evidence>
<dbReference type="InterPro" id="IPR012349">
    <property type="entry name" value="Split_barrel_FMN-bd"/>
</dbReference>
<dbReference type="GO" id="GO:0005737">
    <property type="term" value="C:cytoplasm"/>
    <property type="evidence" value="ECO:0007669"/>
    <property type="project" value="UniProtKB-ARBA"/>
</dbReference>
<dbReference type="Gene3D" id="2.30.110.10">
    <property type="entry name" value="Electron Transport, Fmn-binding Protein, Chain A"/>
    <property type="match status" value="1"/>
</dbReference>
<keyword evidence="4" id="KW-0732">Signal</keyword>
<dbReference type="FunFam" id="2.30.110.10:FF:000004">
    <property type="entry name" value="Cellular repressor of E1A-stimulated genes 1"/>
    <property type="match status" value="1"/>
</dbReference>
<dbReference type="AlphaFoldDB" id="A0AAW0UWT1"/>
<comment type="caution">
    <text evidence="8">The sequence shown here is derived from an EMBL/GenBank/DDBJ whole genome shotgun (WGS) entry which is preliminary data.</text>
</comment>
<evidence type="ECO:0000256" key="4">
    <source>
        <dbReference type="ARBA" id="ARBA00022729"/>
    </source>
</evidence>
<evidence type="ECO:0000256" key="6">
    <source>
        <dbReference type="SAM" id="Phobius"/>
    </source>
</evidence>
<feature type="domain" description="CREG-like beta-barrel" evidence="7">
    <location>
        <begin position="72"/>
        <end position="240"/>
    </location>
</feature>
<proteinExistence type="inferred from homology"/>
<protein>
    <recommendedName>
        <fullName evidence="7">CREG-like beta-barrel domain-containing protein</fullName>
    </recommendedName>
</protein>
<dbReference type="EMBL" id="JARAKH010000005">
    <property type="protein sequence ID" value="KAK8404150.1"/>
    <property type="molecule type" value="Genomic_DNA"/>
</dbReference>
<keyword evidence="3" id="KW-0964">Secreted</keyword>
<dbReference type="GO" id="GO:0012505">
    <property type="term" value="C:endomembrane system"/>
    <property type="evidence" value="ECO:0007669"/>
    <property type="project" value="UniProtKB-ARBA"/>
</dbReference>
<keyword evidence="5" id="KW-0325">Glycoprotein</keyword>
<keyword evidence="6" id="KW-0812">Transmembrane</keyword>
<dbReference type="GO" id="GO:0005615">
    <property type="term" value="C:extracellular space"/>
    <property type="evidence" value="ECO:0007669"/>
    <property type="project" value="TreeGrafter"/>
</dbReference>
<dbReference type="Pfam" id="PF13883">
    <property type="entry name" value="CREG_beta-barrel"/>
    <property type="match status" value="1"/>
</dbReference>
<evidence type="ECO:0000313" key="8">
    <source>
        <dbReference type="EMBL" id="KAK8404150.1"/>
    </source>
</evidence>
<gene>
    <name evidence="8" type="ORF">O3P69_000307</name>
</gene>
<keyword evidence="9" id="KW-1185">Reference proteome</keyword>
<comment type="similarity">
    <text evidence="2">Belongs to the CREG family.</text>
</comment>
<evidence type="ECO:0000259" key="7">
    <source>
        <dbReference type="Pfam" id="PF13883"/>
    </source>
</evidence>
<organism evidence="8 9">
    <name type="scientific">Scylla paramamosain</name>
    <name type="common">Mud crab</name>
    <dbReference type="NCBI Taxonomy" id="85552"/>
    <lineage>
        <taxon>Eukaryota</taxon>
        <taxon>Metazoa</taxon>
        <taxon>Ecdysozoa</taxon>
        <taxon>Arthropoda</taxon>
        <taxon>Crustacea</taxon>
        <taxon>Multicrustacea</taxon>
        <taxon>Malacostraca</taxon>
        <taxon>Eumalacostraca</taxon>
        <taxon>Eucarida</taxon>
        <taxon>Decapoda</taxon>
        <taxon>Pleocyemata</taxon>
        <taxon>Brachyura</taxon>
        <taxon>Eubrachyura</taxon>
        <taxon>Portunoidea</taxon>
        <taxon>Portunidae</taxon>
        <taxon>Portuninae</taxon>
        <taxon>Scylla</taxon>
    </lineage>
</organism>
<dbReference type="InterPro" id="IPR055343">
    <property type="entry name" value="CREG_beta-barrel"/>
</dbReference>
<name>A0AAW0UWT1_SCYPA</name>
<comment type="subcellular location">
    <subcellularLocation>
        <location evidence="1">Secreted</location>
    </subcellularLocation>
</comment>
<evidence type="ECO:0000256" key="3">
    <source>
        <dbReference type="ARBA" id="ARBA00022525"/>
    </source>
</evidence>
<dbReference type="Proteomes" id="UP001487740">
    <property type="component" value="Unassembled WGS sequence"/>
</dbReference>
<keyword evidence="6" id="KW-0472">Membrane</keyword>
<evidence type="ECO:0000256" key="2">
    <source>
        <dbReference type="ARBA" id="ARBA00009230"/>
    </source>
</evidence>
<sequence length="243" mass="27414">MSKMEAPYSLLGRQYATQEDYPTKKCKYFFMGFITALVLTLLGGTAFQLYMSSSKVVTVSSGRLTHRWPEPPPHDQVARVARYVVHISEWASIATISTADPIKGYPFGNIMSISDGTVDRSSGTPYAYITRMDLSGKDLLMDNRATLSISEAQSDYCQKHDLDPEDPRCARILLTGTMEEIKNGTSEAEFAKAALFSRHPIMESWPTDHHWIFVKLKIEHIYVLDFFGGAKEVDVVDYYNAEM</sequence>
<evidence type="ECO:0000256" key="5">
    <source>
        <dbReference type="ARBA" id="ARBA00023180"/>
    </source>
</evidence>
<dbReference type="SUPFAM" id="SSF50475">
    <property type="entry name" value="FMN-binding split barrel"/>
    <property type="match status" value="1"/>
</dbReference>